<name>A0A0C2NBU1_THEKT</name>
<comment type="caution">
    <text evidence="1">The sequence shown here is derived from an EMBL/GenBank/DDBJ whole genome shotgun (WGS) entry which is preliminary data.</text>
</comment>
<keyword evidence="2" id="KW-1185">Reference proteome</keyword>
<proteinExistence type="predicted"/>
<reference evidence="1 2" key="1">
    <citation type="journal article" date="2014" name="Genome Biol. Evol.">
        <title>The genome of the myxosporean Thelohanellus kitauei shows adaptations to nutrient acquisition within its fish host.</title>
        <authorList>
            <person name="Yang Y."/>
            <person name="Xiong J."/>
            <person name="Zhou Z."/>
            <person name="Huo F."/>
            <person name="Miao W."/>
            <person name="Ran C."/>
            <person name="Liu Y."/>
            <person name="Zhang J."/>
            <person name="Feng J."/>
            <person name="Wang M."/>
            <person name="Wang M."/>
            <person name="Wang L."/>
            <person name="Yao B."/>
        </authorList>
    </citation>
    <scope>NUCLEOTIDE SEQUENCE [LARGE SCALE GENOMIC DNA]</scope>
    <source>
        <strain evidence="1">Wuqing</strain>
    </source>
</reference>
<organism evidence="1 2">
    <name type="scientific">Thelohanellus kitauei</name>
    <name type="common">Myxosporean</name>
    <dbReference type="NCBI Taxonomy" id="669202"/>
    <lineage>
        <taxon>Eukaryota</taxon>
        <taxon>Metazoa</taxon>
        <taxon>Cnidaria</taxon>
        <taxon>Myxozoa</taxon>
        <taxon>Myxosporea</taxon>
        <taxon>Bivalvulida</taxon>
        <taxon>Platysporina</taxon>
        <taxon>Myxobolidae</taxon>
        <taxon>Thelohanellus</taxon>
    </lineage>
</organism>
<sequence>MFMSSDKTDIDSLLNVDHRENQRAIHSYIKNAKSVDMSVLMESVQGFIHHFSPQHYPPADYIFIKHFPNKLFEEFHLKCEDRINVNRFVNKLIVHIFTFIFRSTRLLKTSKSRSFIMLFLKTIKTCSSYHEIPIEQILQSIDVCILYEPNKLMFIDENAMCYIYNFLQNSSAHKQKLFWKTCQNVYNWHLKTSSLSPNKLTLCIDRIMTPCTYGCDEERPRIMFILLKILHRLGFLYDVEFNINQLFIITKNILQILDSYNDYEFLGLSIIWCGILNEPRNSFQIDTVDKLKCLSVLFAIDLAWKLKKVLDSSSHFQITKNTKLKLYIINLASICINKFDDLFIESFRPVVKQVNRLLQEYIKICSFEDDTIENQVILLQYCIKGHLSLKTNISSKEEQVYYSNLKRFEKYPSLIVSSTKSKVSSNLHKIKRFIHGLLDALSDETYINKLQTEQSLYLYEGLKSGYLSKINDKCIKEIFSKNASCISDFFYGRTPKLYRNTEYKTYKTVLAMIIISFYESNYMDKRSADYCLKLIEGNSETPSEIQVYSDYVENSFDNIVDTDTKISNKLSIPALLRLFILMFEMKFIFDDLDSKFDGLNFV</sequence>
<evidence type="ECO:0000313" key="2">
    <source>
        <dbReference type="Proteomes" id="UP000031668"/>
    </source>
</evidence>
<gene>
    <name evidence="1" type="ORF">RF11_08196</name>
</gene>
<evidence type="ECO:0000313" key="1">
    <source>
        <dbReference type="EMBL" id="KII73825.1"/>
    </source>
</evidence>
<dbReference type="EMBL" id="JWZT01000640">
    <property type="protein sequence ID" value="KII73825.1"/>
    <property type="molecule type" value="Genomic_DNA"/>
</dbReference>
<protein>
    <submittedName>
        <fullName evidence="1">Uncharacterized protein</fullName>
    </submittedName>
</protein>
<dbReference type="AlphaFoldDB" id="A0A0C2NBU1"/>
<dbReference type="Proteomes" id="UP000031668">
    <property type="component" value="Unassembled WGS sequence"/>
</dbReference>
<accession>A0A0C2NBU1</accession>